<dbReference type="EMBL" id="UINC01166582">
    <property type="protein sequence ID" value="SVD68618.1"/>
    <property type="molecule type" value="Genomic_DNA"/>
</dbReference>
<gene>
    <name evidence="2" type="ORF">METZ01_LOCUS421472</name>
</gene>
<feature type="non-terminal residue" evidence="2">
    <location>
        <position position="271"/>
    </location>
</feature>
<dbReference type="Pfam" id="PF21722">
    <property type="entry name" value="Gly_rich_2"/>
    <property type="match status" value="1"/>
</dbReference>
<protein>
    <recommendedName>
        <fullName evidence="1">Glycine-rich domain-containing protein</fullName>
    </recommendedName>
</protein>
<dbReference type="InterPro" id="IPR049304">
    <property type="entry name" value="Gly_rich_dom"/>
</dbReference>
<accession>A0A382XE26</accession>
<evidence type="ECO:0000313" key="2">
    <source>
        <dbReference type="EMBL" id="SVD68618.1"/>
    </source>
</evidence>
<feature type="domain" description="Glycine-rich" evidence="1">
    <location>
        <begin position="58"/>
        <end position="255"/>
    </location>
</feature>
<sequence length="271" mass="27533">EELTAGTDLLDPDSKPLTVQLSGNNVVLDASNYEDFDDGSSMIIFKYDSANDNGQSQTEYTIDFPSNVVSDVLVVGGGGGGGQDRAGGGGSGATIMYKNYKMNGDYTIGVGKFGINKQNGIDSFIQKSNSDLFRAKGGGHGSFAAGTAGTDGGSGGGTPSQSGFIGGAALATNVVPISDTETGMFGPSETEDYVIYGNQGGNSTNTLWVGNLDILDGGGGGGIGDGGSISGDLYPVDSQYTTNNPGRGGNGRYDAVINGVSYNFKDYFGLS</sequence>
<proteinExistence type="predicted"/>
<organism evidence="2">
    <name type="scientific">marine metagenome</name>
    <dbReference type="NCBI Taxonomy" id="408172"/>
    <lineage>
        <taxon>unclassified sequences</taxon>
        <taxon>metagenomes</taxon>
        <taxon>ecological metagenomes</taxon>
    </lineage>
</organism>
<evidence type="ECO:0000259" key="1">
    <source>
        <dbReference type="Pfam" id="PF21722"/>
    </source>
</evidence>
<dbReference type="AlphaFoldDB" id="A0A382XE26"/>
<name>A0A382XE26_9ZZZZ</name>
<feature type="non-terminal residue" evidence="2">
    <location>
        <position position="1"/>
    </location>
</feature>
<reference evidence="2" key="1">
    <citation type="submission" date="2018-05" db="EMBL/GenBank/DDBJ databases">
        <authorList>
            <person name="Lanie J.A."/>
            <person name="Ng W.-L."/>
            <person name="Kazmierczak K.M."/>
            <person name="Andrzejewski T.M."/>
            <person name="Davidsen T.M."/>
            <person name="Wayne K.J."/>
            <person name="Tettelin H."/>
            <person name="Glass J.I."/>
            <person name="Rusch D."/>
            <person name="Podicherti R."/>
            <person name="Tsui H.-C.T."/>
            <person name="Winkler M.E."/>
        </authorList>
    </citation>
    <scope>NUCLEOTIDE SEQUENCE</scope>
</reference>